<reference evidence="2" key="3">
    <citation type="journal article" date="2021" name="Int. J. Parasitol.">
        <title>Comparative analysis of gene expression between Babesia bovis blood stages and kinetes allowed by improved genome annotation.</title>
        <authorList>
            <person name="Ueti M.W."/>
            <person name="Johnson W.C."/>
            <person name="Kappmeyer L.S."/>
            <person name="Herndon D.R."/>
            <person name="Mousel M.R."/>
            <person name="Reif K.E."/>
            <person name="Taus N.S."/>
            <person name="Ifeonu O.O."/>
            <person name="Silva J.C."/>
            <person name="Suarez C.E."/>
            <person name="Brayton K.A."/>
        </authorList>
    </citation>
    <scope>NUCLEOTIDE SEQUENCE [LARGE SCALE GENOMIC DNA]</scope>
</reference>
<dbReference type="SUPFAM" id="SSF48452">
    <property type="entry name" value="TPR-like"/>
    <property type="match status" value="1"/>
</dbReference>
<dbReference type="VEuPathDB" id="PiroplasmaDB:BBOV_IV000870"/>
<dbReference type="eggNOG" id="KOG2796">
    <property type="taxonomic scope" value="Eukaryota"/>
</dbReference>
<comment type="caution">
    <text evidence="1">The sequence shown here is derived from an EMBL/GenBank/DDBJ whole genome shotgun (WGS) entry which is preliminary data.</text>
</comment>
<gene>
    <name evidence="1" type="ORF">BBOV_IV000870</name>
</gene>
<sequence>MAKQISEIVEEIRRLAQKNKIKELVKLLSDLAYKYEKNPRRLIAVITLRIYYNIQLNASQNVVADFNLIKSPYSDKWLYESYPDKYGDRRYDMLQKYIWRRGTMCPFSLYLMYCYYPYVMGSMYTALDRFYSLREYLEHQLSENPQQSEVYDSRIVCVGLLLIDILMSEKRLTDALTELLSMQRAHSKMSHVINAMIALVYTQIGDITNAQKHIENAIEAGSKITEIYRGLRSALLGDFDNAYSIFNATLPLFKDEEPSSVVTACENLVLNNIAVTLFYMNNAAAGKVIIDSCKNVHKVCYE</sequence>
<keyword evidence="2" id="KW-1185">Reference proteome</keyword>
<dbReference type="InParanoid" id="A7AV59"/>
<dbReference type="Proteomes" id="UP000002173">
    <property type="component" value="Unassembled WGS sequence"/>
</dbReference>
<protein>
    <submittedName>
        <fullName evidence="1">Uncharacterized protein</fullName>
    </submittedName>
</protein>
<dbReference type="OMA" id="RIYYNLH"/>
<name>A7AV59_BABBO</name>
<dbReference type="Gene3D" id="1.25.40.10">
    <property type="entry name" value="Tetratricopeptide repeat domain"/>
    <property type="match status" value="1"/>
</dbReference>
<accession>A7AV59</accession>
<evidence type="ECO:0000313" key="2">
    <source>
        <dbReference type="Proteomes" id="UP000002173"/>
    </source>
</evidence>
<dbReference type="AlphaFoldDB" id="A7AV59"/>
<dbReference type="InterPro" id="IPR011990">
    <property type="entry name" value="TPR-like_helical_dom_sf"/>
</dbReference>
<reference evidence="1 2" key="1">
    <citation type="journal article" date="2007" name="PLoS Pathog.">
        <title>Genome sequence of Babesia bovis and comparative analysis of apicomplexan hemoprotozoa.</title>
        <authorList>
            <person name="Brayton K.A."/>
            <person name="Lau A.O.T."/>
            <person name="Herndon D.R."/>
            <person name="Hannick L."/>
            <person name="Kappmeyer L.S."/>
            <person name="Berens S.J."/>
            <person name="Bidwell S.L."/>
            <person name="Brown W.C."/>
            <person name="Crabtree J."/>
            <person name="Fadrosh D."/>
            <person name="Feldblum T."/>
            <person name="Forberger H.A."/>
            <person name="Haas B.J."/>
            <person name="Howell J.M."/>
            <person name="Khouri H."/>
            <person name="Koo H."/>
            <person name="Mann D.J."/>
            <person name="Norimine J."/>
            <person name="Paulsen I.T."/>
            <person name="Radune D."/>
            <person name="Ren Q."/>
            <person name="Smith R.K. Jr."/>
            <person name="Suarez C.E."/>
            <person name="White O."/>
            <person name="Wortman J.R."/>
            <person name="Knowles D.P. Jr."/>
            <person name="McElwain T.F."/>
            <person name="Nene V.M."/>
        </authorList>
    </citation>
    <scope>NUCLEOTIDE SEQUENCE [LARGE SCALE GENOMIC DNA]</scope>
    <source>
        <strain evidence="1">T2Bo</strain>
    </source>
</reference>
<dbReference type="STRING" id="5865.A7AV59"/>
<organism evidence="1 2">
    <name type="scientific">Babesia bovis</name>
    <dbReference type="NCBI Taxonomy" id="5865"/>
    <lineage>
        <taxon>Eukaryota</taxon>
        <taxon>Sar</taxon>
        <taxon>Alveolata</taxon>
        <taxon>Apicomplexa</taxon>
        <taxon>Aconoidasida</taxon>
        <taxon>Piroplasmida</taxon>
        <taxon>Babesiidae</taxon>
        <taxon>Babesia</taxon>
    </lineage>
</organism>
<reference evidence="2" key="2">
    <citation type="journal article" date="2020" name="Data Brief">
        <title>Transcriptome dataset of Babesia bovis life stages within vertebrate and invertebrate hosts.</title>
        <authorList>
            <person name="Ueti M.W."/>
            <person name="Johnson W.C."/>
            <person name="Kappmeyer L.S."/>
            <person name="Herndon D.R."/>
            <person name="Mousel M.R."/>
            <person name="Reif K.E."/>
            <person name="Taus N.S."/>
            <person name="Ifeonu O.O."/>
            <person name="Silva J.C."/>
            <person name="Suarez C.E."/>
            <person name="Brayton K.A."/>
        </authorList>
    </citation>
    <scope>NUCLEOTIDE SEQUENCE [LARGE SCALE GENOMIC DNA]</scope>
</reference>
<proteinExistence type="predicted"/>
<evidence type="ECO:0000313" key="1">
    <source>
        <dbReference type="EMBL" id="EDO05685.1"/>
    </source>
</evidence>
<dbReference type="EMBL" id="AAXT01000004">
    <property type="protein sequence ID" value="EDO05685.1"/>
    <property type="molecule type" value="Genomic_DNA"/>
</dbReference>